<dbReference type="GeneID" id="103506812"/>
<evidence type="ECO:0000256" key="6">
    <source>
        <dbReference type="SAM" id="MobiDB-lite"/>
    </source>
</evidence>
<evidence type="ECO:0000256" key="4">
    <source>
        <dbReference type="ARBA" id="ARBA00023136"/>
    </source>
</evidence>
<evidence type="ECO:0000313" key="10">
    <source>
        <dbReference type="RefSeq" id="XP_026677588.1"/>
    </source>
</evidence>
<feature type="transmembrane region" description="Helical" evidence="7">
    <location>
        <begin position="69"/>
        <end position="90"/>
    </location>
</feature>
<dbReference type="RefSeq" id="XP_026677588.1">
    <property type="nucleotide sequence ID" value="XM_026821787.1"/>
</dbReference>
<evidence type="ECO:0000256" key="1">
    <source>
        <dbReference type="ARBA" id="ARBA00004141"/>
    </source>
</evidence>
<dbReference type="Proteomes" id="UP000079169">
    <property type="component" value="Unplaced"/>
</dbReference>
<dbReference type="PROSITE" id="PS51225">
    <property type="entry name" value="MARVEL"/>
    <property type="match status" value="1"/>
</dbReference>
<name>A0A3Q0ISH7_DIACI</name>
<organism evidence="9 10">
    <name type="scientific">Diaphorina citri</name>
    <name type="common">Asian citrus psyllid</name>
    <dbReference type="NCBI Taxonomy" id="121845"/>
    <lineage>
        <taxon>Eukaryota</taxon>
        <taxon>Metazoa</taxon>
        <taxon>Ecdysozoa</taxon>
        <taxon>Arthropoda</taxon>
        <taxon>Hexapoda</taxon>
        <taxon>Insecta</taxon>
        <taxon>Pterygota</taxon>
        <taxon>Neoptera</taxon>
        <taxon>Paraneoptera</taxon>
        <taxon>Hemiptera</taxon>
        <taxon>Sternorrhyncha</taxon>
        <taxon>Psylloidea</taxon>
        <taxon>Psyllidae</taxon>
        <taxon>Diaphorininae</taxon>
        <taxon>Diaphorina</taxon>
    </lineage>
</organism>
<evidence type="ECO:0000313" key="9">
    <source>
        <dbReference type="Proteomes" id="UP000079169"/>
    </source>
</evidence>
<dbReference type="KEGG" id="dci:103506812"/>
<evidence type="ECO:0000256" key="2">
    <source>
        <dbReference type="ARBA" id="ARBA00022692"/>
    </source>
</evidence>
<dbReference type="Pfam" id="PF01284">
    <property type="entry name" value="MARVEL"/>
    <property type="match status" value="1"/>
</dbReference>
<gene>
    <name evidence="10" type="primary">LOC103506812</name>
</gene>
<keyword evidence="4 5" id="KW-0472">Membrane</keyword>
<dbReference type="PaxDb" id="121845-A0A3Q0ISH7"/>
<evidence type="ECO:0000256" key="5">
    <source>
        <dbReference type="PROSITE-ProRule" id="PRU00581"/>
    </source>
</evidence>
<evidence type="ECO:0000259" key="8">
    <source>
        <dbReference type="PROSITE" id="PS51225"/>
    </source>
</evidence>
<keyword evidence="2 5" id="KW-0812">Transmembrane</keyword>
<dbReference type="InterPro" id="IPR008253">
    <property type="entry name" value="Marvel"/>
</dbReference>
<dbReference type="InterPro" id="IPR050578">
    <property type="entry name" value="MARVEL-CKLF_proteins"/>
</dbReference>
<feature type="domain" description="MARVEL" evidence="8">
    <location>
        <begin position="36"/>
        <end position="166"/>
    </location>
</feature>
<dbReference type="PANTHER" id="PTHR22776">
    <property type="entry name" value="MARVEL-CONTAINING POTENTIAL LIPID RAFT-ASSOCIATED PROTEIN"/>
    <property type="match status" value="1"/>
</dbReference>
<proteinExistence type="predicted"/>
<feature type="transmembrane region" description="Helical" evidence="7">
    <location>
        <begin position="110"/>
        <end position="128"/>
    </location>
</feature>
<keyword evidence="9" id="KW-1185">Reference proteome</keyword>
<accession>A0A3Q0ISH7</accession>
<evidence type="ECO:0000256" key="3">
    <source>
        <dbReference type="ARBA" id="ARBA00022989"/>
    </source>
</evidence>
<reference evidence="10" key="1">
    <citation type="submission" date="2025-08" db="UniProtKB">
        <authorList>
            <consortium name="RefSeq"/>
        </authorList>
    </citation>
    <scope>IDENTIFICATION</scope>
</reference>
<protein>
    <submittedName>
        <fullName evidence="10">Uncharacterized protein LOC103506812</fullName>
    </submittedName>
</protein>
<feature type="region of interest" description="Disordered" evidence="6">
    <location>
        <begin position="1"/>
        <end position="20"/>
    </location>
</feature>
<keyword evidence="3 7" id="KW-1133">Transmembrane helix</keyword>
<dbReference type="GO" id="GO:0016020">
    <property type="term" value="C:membrane"/>
    <property type="evidence" value="ECO:0007669"/>
    <property type="project" value="UniProtKB-SubCell"/>
</dbReference>
<dbReference type="AlphaFoldDB" id="A0A3Q0ISH7"/>
<feature type="transmembrane region" description="Helical" evidence="7">
    <location>
        <begin position="43"/>
        <end position="62"/>
    </location>
</feature>
<evidence type="ECO:0000256" key="7">
    <source>
        <dbReference type="SAM" id="Phobius"/>
    </source>
</evidence>
<sequence>MAIETSITVPSSHHESSKPSHNASYLFSWIEINVTYFKTVPGIVKLLQLLIGVVCMILASPARMSGTHWFLFIVIIAFIATAIWVFIYFLSVREALNFPVNWVFSELLNTMVFALLYLVVSIIQLNAWTGLYNPQFKDPNIAAGVSYQLSFLTLHQPCLWSIDITLKHDNIGHTTAWACYDTDDQKDHSLI</sequence>
<comment type="subcellular location">
    <subcellularLocation>
        <location evidence="1">Membrane</location>
        <topology evidence="1">Multi-pass membrane protein</topology>
    </subcellularLocation>
</comment>
<dbReference type="PANTHER" id="PTHR22776:SF97">
    <property type="entry name" value="RE01453P"/>
    <property type="match status" value="1"/>
</dbReference>